<proteinExistence type="predicted"/>
<dbReference type="EMBL" id="CAXAQS010000621">
    <property type="protein sequence ID" value="CAK9252424.1"/>
    <property type="molecule type" value="Genomic_DNA"/>
</dbReference>
<evidence type="ECO:0000313" key="1">
    <source>
        <dbReference type="EMBL" id="CAK9252424.1"/>
    </source>
</evidence>
<accession>A0ABP0VDA2</accession>
<dbReference type="Proteomes" id="UP001497444">
    <property type="component" value="Unassembled WGS sequence"/>
</dbReference>
<organism evidence="1 2">
    <name type="scientific">Sphagnum jensenii</name>
    <dbReference type="NCBI Taxonomy" id="128206"/>
    <lineage>
        <taxon>Eukaryota</taxon>
        <taxon>Viridiplantae</taxon>
        <taxon>Streptophyta</taxon>
        <taxon>Embryophyta</taxon>
        <taxon>Bryophyta</taxon>
        <taxon>Sphagnophytina</taxon>
        <taxon>Sphagnopsida</taxon>
        <taxon>Sphagnales</taxon>
        <taxon>Sphagnaceae</taxon>
        <taxon>Sphagnum</taxon>
    </lineage>
</organism>
<evidence type="ECO:0000313" key="2">
    <source>
        <dbReference type="Proteomes" id="UP001497444"/>
    </source>
</evidence>
<gene>
    <name evidence="1" type="ORF">CSSPJE1EN1_LOCUS27802</name>
</gene>
<comment type="caution">
    <text evidence="1">The sequence shown here is derived from an EMBL/GenBank/DDBJ whole genome shotgun (WGS) entry which is preliminary data.</text>
</comment>
<reference evidence="1" key="1">
    <citation type="submission" date="2024-02" db="EMBL/GenBank/DDBJ databases">
        <authorList>
            <consortium name="ELIXIR-Norway"/>
            <consortium name="Elixir Norway"/>
        </authorList>
    </citation>
    <scope>NUCLEOTIDE SEQUENCE</scope>
</reference>
<keyword evidence="2" id="KW-1185">Reference proteome</keyword>
<name>A0ABP0VDA2_9BRYO</name>
<sequence>MEGVGRFYVKSVLSEKPYLRARVQRFFDYIEDPALLASLEKQILDEVRYSVKIMKLLYPQNNYTLNDLVIRNRPLIESPDRRSVFIETPKRALRRRSQFSFAVMDMLKTDAVTKLVFLQEPILERRNAKILKVLGELVKRGLVRSDRLVALKSEAVGDTADIDNSYTLSSWLPASDGSGELRMSPSLMD</sequence>
<protein>
    <submittedName>
        <fullName evidence="1">Uncharacterized protein</fullName>
    </submittedName>
</protein>